<dbReference type="Proteomes" id="UP000027318">
    <property type="component" value="Unassembled WGS sequence"/>
</dbReference>
<feature type="transmembrane region" description="Helical" evidence="8">
    <location>
        <begin position="362"/>
        <end position="389"/>
    </location>
</feature>
<dbReference type="Pfam" id="PF07690">
    <property type="entry name" value="MFS_1"/>
    <property type="match status" value="1"/>
</dbReference>
<feature type="transmembrane region" description="Helical" evidence="8">
    <location>
        <begin position="338"/>
        <end position="356"/>
    </location>
</feature>
<sequence length="401" mass="43610">MIDSSSPQFWRATLALCLASFIIFANLHGMQPLLPMMAESFGRTELEISHAYTIATLVLGLALLLYGPLSDALGRRGILLLTLAGVALTTLGLAWVQDYNQLFWMRALQGFFLAGVPAVAIAYMGDEFSRPAMVTAVGLYIAGNSLGGVTGRLLAGAIGDWLDWPDVFLLLGVASIAGLLLVVWLLPASQHFKAVAFRPTRMSRDLLSHLRNPLLLIAYLIGGLNFLVFLNQYTYITFVLAAEPYQLSATWIGLLFMTYLTGTVGSLLSGRLSRRFSAPLCMATGIMILMLGSLLTLMDTLPAIIAGFFINSFGFFLTHSVASSWVSQHARHARASASALYLVFYYVGASVGGFYLHPFWSLAGWTGVVAGSLLIFAVTLGCAMILFYWQRSEKAWVVSNS</sequence>
<evidence type="ECO:0000259" key="9">
    <source>
        <dbReference type="PROSITE" id="PS50850"/>
    </source>
</evidence>
<feature type="transmembrane region" description="Helical" evidence="8">
    <location>
        <begin position="9"/>
        <end position="28"/>
    </location>
</feature>
<dbReference type="SUPFAM" id="SSF103473">
    <property type="entry name" value="MFS general substrate transporter"/>
    <property type="match status" value="1"/>
</dbReference>
<evidence type="ECO:0000256" key="5">
    <source>
        <dbReference type="ARBA" id="ARBA00022692"/>
    </source>
</evidence>
<feature type="transmembrane region" description="Helical" evidence="8">
    <location>
        <begin position="103"/>
        <end position="125"/>
    </location>
</feature>
<protein>
    <submittedName>
        <fullName evidence="10">Permeases of the major facilitator superfamily</fullName>
    </submittedName>
</protein>
<evidence type="ECO:0000256" key="4">
    <source>
        <dbReference type="ARBA" id="ARBA00022475"/>
    </source>
</evidence>
<keyword evidence="6 8" id="KW-1133">Transmembrane helix</keyword>
<dbReference type="RefSeq" id="WP_036544267.1">
    <property type="nucleotide sequence ID" value="NZ_JMSZ01000016.1"/>
</dbReference>
<keyword evidence="11" id="KW-1185">Reference proteome</keyword>
<dbReference type="OrthoDB" id="63984at2"/>
<feature type="transmembrane region" description="Helical" evidence="8">
    <location>
        <begin position="48"/>
        <end position="66"/>
    </location>
</feature>
<feature type="transmembrane region" description="Helical" evidence="8">
    <location>
        <begin position="249"/>
        <end position="268"/>
    </location>
</feature>
<keyword evidence="7 8" id="KW-0472">Membrane</keyword>
<dbReference type="InterPro" id="IPR020846">
    <property type="entry name" value="MFS_dom"/>
</dbReference>
<organism evidence="10 11">
    <name type="scientific">Nitrincola lacisaponensis</name>
    <dbReference type="NCBI Taxonomy" id="267850"/>
    <lineage>
        <taxon>Bacteria</taxon>
        <taxon>Pseudomonadati</taxon>
        <taxon>Pseudomonadota</taxon>
        <taxon>Gammaproteobacteria</taxon>
        <taxon>Oceanospirillales</taxon>
        <taxon>Oceanospirillaceae</taxon>
        <taxon>Nitrincola</taxon>
    </lineage>
</organism>
<dbReference type="InterPro" id="IPR036259">
    <property type="entry name" value="MFS_trans_sf"/>
</dbReference>
<keyword evidence="5 8" id="KW-0812">Transmembrane</keyword>
<dbReference type="PROSITE" id="PS50850">
    <property type="entry name" value="MFS"/>
    <property type="match status" value="1"/>
</dbReference>
<dbReference type="PATRIC" id="fig|267850.7.peg.836"/>
<feature type="transmembrane region" description="Helical" evidence="8">
    <location>
        <begin position="167"/>
        <end position="189"/>
    </location>
</feature>
<feature type="transmembrane region" description="Helical" evidence="8">
    <location>
        <begin position="280"/>
        <end position="298"/>
    </location>
</feature>
<accession>A0A063Y524</accession>
<evidence type="ECO:0000256" key="2">
    <source>
        <dbReference type="ARBA" id="ARBA00008335"/>
    </source>
</evidence>
<dbReference type="PANTHER" id="PTHR43271">
    <property type="entry name" value="BLL2771 PROTEIN"/>
    <property type="match status" value="1"/>
</dbReference>
<evidence type="ECO:0000256" key="1">
    <source>
        <dbReference type="ARBA" id="ARBA00004651"/>
    </source>
</evidence>
<comment type="caution">
    <text evidence="10">The sequence shown here is derived from an EMBL/GenBank/DDBJ whole genome shotgun (WGS) entry which is preliminary data.</text>
</comment>
<feature type="domain" description="Major facilitator superfamily (MFS) profile" evidence="9">
    <location>
        <begin position="12"/>
        <end position="395"/>
    </location>
</feature>
<dbReference type="EMBL" id="JMSZ01000016">
    <property type="protein sequence ID" value="KDE40250.1"/>
    <property type="molecule type" value="Genomic_DNA"/>
</dbReference>
<evidence type="ECO:0000313" key="10">
    <source>
        <dbReference type="EMBL" id="KDE40250.1"/>
    </source>
</evidence>
<evidence type="ECO:0000256" key="3">
    <source>
        <dbReference type="ARBA" id="ARBA00022448"/>
    </source>
</evidence>
<dbReference type="Gene3D" id="1.20.1250.20">
    <property type="entry name" value="MFS general substrate transporter like domains"/>
    <property type="match status" value="1"/>
</dbReference>
<reference evidence="10 11" key="1">
    <citation type="journal article" date="2005" name="Int. J. Syst. Evol. Microbiol.">
        <title>Nitrincola lacisaponensis gen. nov., sp. nov., a novel alkaliphilic bacterium isolated from an alkaline, saline lake.</title>
        <authorList>
            <person name="Dimitriu P.A."/>
            <person name="Shukla S.K."/>
            <person name="Conradt J."/>
            <person name="Marquez M.C."/>
            <person name="Ventosa A."/>
            <person name="Maglia A."/>
            <person name="Peyton B.M."/>
            <person name="Pinkart H.C."/>
            <person name="Mormile M.R."/>
        </authorList>
    </citation>
    <scope>NUCLEOTIDE SEQUENCE [LARGE SCALE GENOMIC DNA]</scope>
    <source>
        <strain evidence="10 11">4CA</strain>
    </source>
</reference>
<name>A0A063Y524_9GAMM</name>
<dbReference type="InterPro" id="IPR011701">
    <property type="entry name" value="MFS"/>
</dbReference>
<evidence type="ECO:0000256" key="6">
    <source>
        <dbReference type="ARBA" id="ARBA00022989"/>
    </source>
</evidence>
<feature type="transmembrane region" description="Helical" evidence="8">
    <location>
        <begin position="304"/>
        <end position="326"/>
    </location>
</feature>
<feature type="transmembrane region" description="Helical" evidence="8">
    <location>
        <begin position="78"/>
        <end position="97"/>
    </location>
</feature>
<dbReference type="AlphaFoldDB" id="A0A063Y524"/>
<dbReference type="PANTHER" id="PTHR43271:SF1">
    <property type="entry name" value="INNER MEMBRANE TRANSPORT PROTEIN YNFM"/>
    <property type="match status" value="1"/>
</dbReference>
<dbReference type="STRING" id="267850.ADINL_0842"/>
<dbReference type="CDD" id="cd17324">
    <property type="entry name" value="MFS_NepI_like"/>
    <property type="match status" value="1"/>
</dbReference>
<proteinExistence type="inferred from homology"/>
<dbReference type="GO" id="GO:0022857">
    <property type="term" value="F:transmembrane transporter activity"/>
    <property type="evidence" value="ECO:0007669"/>
    <property type="project" value="InterPro"/>
</dbReference>
<evidence type="ECO:0000256" key="8">
    <source>
        <dbReference type="SAM" id="Phobius"/>
    </source>
</evidence>
<keyword evidence="4" id="KW-1003">Cell membrane</keyword>
<feature type="transmembrane region" description="Helical" evidence="8">
    <location>
        <begin position="210"/>
        <end position="229"/>
    </location>
</feature>
<evidence type="ECO:0000313" key="11">
    <source>
        <dbReference type="Proteomes" id="UP000027318"/>
    </source>
</evidence>
<comment type="subcellular location">
    <subcellularLocation>
        <location evidence="1">Cell membrane</location>
        <topology evidence="1">Multi-pass membrane protein</topology>
    </subcellularLocation>
</comment>
<evidence type="ECO:0000256" key="7">
    <source>
        <dbReference type="ARBA" id="ARBA00023136"/>
    </source>
</evidence>
<gene>
    <name evidence="10" type="ORF">ADINL_0842</name>
</gene>
<feature type="transmembrane region" description="Helical" evidence="8">
    <location>
        <begin position="137"/>
        <end position="155"/>
    </location>
</feature>
<dbReference type="GO" id="GO:0005886">
    <property type="term" value="C:plasma membrane"/>
    <property type="evidence" value="ECO:0007669"/>
    <property type="project" value="UniProtKB-SubCell"/>
</dbReference>
<keyword evidence="3" id="KW-0813">Transport</keyword>
<comment type="similarity">
    <text evidence="2">Belongs to the major facilitator superfamily.</text>
</comment>